<sequence length="219" mass="24308">MIQRCILIMILAHGIVWGNAVYAGEPTLEQAQNCTQINARLERLACFDTLFQTPTKVHLESSYRPDVPASWQRAYDSLSQYQAEDVSHLTTKGTAERGNAWVTLVALNEKTAFDDNAKPILLMSCIDNLSRVELAFPSAIDDAQVNISIVGMRSQSWRSDDIGLLFSSGRGIPAIEMMKAMAKQPRLVLRSNSRIVDGLWFDASTLSSSLVALRSRCGW</sequence>
<accession>F9S032</accession>
<proteinExistence type="predicted"/>
<protein>
    <submittedName>
        <fullName evidence="1">Type VI secretion-associated protein, VC_A0118 family</fullName>
    </submittedName>
</protein>
<dbReference type="EMBL" id="AFWF01000076">
    <property type="protein sequence ID" value="EGU43900.1"/>
    <property type="molecule type" value="Genomic_DNA"/>
</dbReference>
<dbReference type="Pfam" id="PF11319">
    <property type="entry name" value="VasI"/>
    <property type="match status" value="1"/>
</dbReference>
<name>F9S032_9VIBR</name>
<dbReference type="RefSeq" id="WP_006711456.1">
    <property type="nucleotide sequence ID" value="NZ_AFWF01000076.1"/>
</dbReference>
<gene>
    <name evidence="1" type="ORF">VII00023_06954</name>
</gene>
<dbReference type="Proteomes" id="UP000004605">
    <property type="component" value="Unassembled WGS sequence"/>
</dbReference>
<keyword evidence="2" id="KW-1185">Reference proteome</keyword>
<organism evidence="1 2">
    <name type="scientific">Vibrio ichthyoenteri ATCC 700023</name>
    <dbReference type="NCBI Taxonomy" id="870968"/>
    <lineage>
        <taxon>Bacteria</taxon>
        <taxon>Pseudomonadati</taxon>
        <taxon>Pseudomonadota</taxon>
        <taxon>Gammaproteobacteria</taxon>
        <taxon>Vibrionales</taxon>
        <taxon>Vibrionaceae</taxon>
        <taxon>Vibrio</taxon>
    </lineage>
</organism>
<evidence type="ECO:0000313" key="1">
    <source>
        <dbReference type="EMBL" id="EGU43900.1"/>
    </source>
</evidence>
<dbReference type="NCBIfam" id="TIGR03360">
    <property type="entry name" value="VI_minor_1"/>
    <property type="match status" value="1"/>
</dbReference>
<reference evidence="1 2" key="1">
    <citation type="journal article" date="2012" name="Int. J. Syst. Evol. Microbiol.">
        <title>Vibrio caribbeanicus sp. nov., isolated from the marine sponge Scleritoderma cyanea.</title>
        <authorList>
            <person name="Hoffmann M."/>
            <person name="Monday S.R."/>
            <person name="Allard M.W."/>
            <person name="Strain E.A."/>
            <person name="Whittaker P."/>
            <person name="Naum M."/>
            <person name="McCarthy P.J."/>
            <person name="Lopez J.V."/>
            <person name="Fischer M."/>
            <person name="Brown E.W."/>
        </authorList>
    </citation>
    <scope>NUCLEOTIDE SEQUENCE [LARGE SCALE GENOMIC DNA]</scope>
    <source>
        <strain evidence="1 2">ATCC 700023</strain>
    </source>
</reference>
<comment type="caution">
    <text evidence="1">The sequence shown here is derived from an EMBL/GenBank/DDBJ whole genome shotgun (WGS) entry which is preliminary data.</text>
</comment>
<dbReference type="InterPro" id="IPR017738">
    <property type="entry name" value="T6SS-assoc_VCA0118"/>
</dbReference>
<dbReference type="AlphaFoldDB" id="F9S032"/>
<evidence type="ECO:0000313" key="2">
    <source>
        <dbReference type="Proteomes" id="UP000004605"/>
    </source>
</evidence>